<dbReference type="Pfam" id="PF02518">
    <property type="entry name" value="HATPase_c"/>
    <property type="match status" value="1"/>
</dbReference>
<evidence type="ECO:0000259" key="6">
    <source>
        <dbReference type="PROSITE" id="PS50110"/>
    </source>
</evidence>
<dbReference type="SMART" id="SM00388">
    <property type="entry name" value="HisKA"/>
    <property type="match status" value="1"/>
</dbReference>
<dbReference type="Proteomes" id="UP001056201">
    <property type="component" value="Chromosome 1"/>
</dbReference>
<feature type="domain" description="Histidine kinase" evidence="5">
    <location>
        <begin position="492"/>
        <end position="714"/>
    </location>
</feature>
<dbReference type="PROSITE" id="PS50110">
    <property type="entry name" value="RESPONSE_REGULATORY"/>
    <property type="match status" value="1"/>
</dbReference>
<dbReference type="InterPro" id="IPR035965">
    <property type="entry name" value="PAS-like_dom_sf"/>
</dbReference>
<dbReference type="SUPFAM" id="SSF55785">
    <property type="entry name" value="PYP-like sensor domain (PAS domain)"/>
    <property type="match status" value="3"/>
</dbReference>
<evidence type="ECO:0000259" key="5">
    <source>
        <dbReference type="PROSITE" id="PS50109"/>
    </source>
</evidence>
<dbReference type="InterPro" id="IPR013655">
    <property type="entry name" value="PAS_fold_3"/>
</dbReference>
<dbReference type="SMART" id="SM00086">
    <property type="entry name" value="PAC"/>
    <property type="match status" value="2"/>
</dbReference>
<comment type="catalytic activity">
    <reaction evidence="1">
        <text>ATP + protein L-histidine = ADP + protein N-phospho-L-histidine.</text>
        <dbReference type="EC" id="2.7.13.3"/>
    </reaction>
</comment>
<dbReference type="SMART" id="SM00448">
    <property type="entry name" value="REC"/>
    <property type="match status" value="1"/>
</dbReference>
<dbReference type="NCBIfam" id="TIGR00229">
    <property type="entry name" value="sensory_box"/>
    <property type="match status" value="2"/>
</dbReference>
<keyword evidence="3 4" id="KW-0597">Phosphoprotein</keyword>
<feature type="modified residue" description="4-aspartylphosphate" evidence="4">
    <location>
        <position position="785"/>
    </location>
</feature>
<dbReference type="Pfam" id="PF00512">
    <property type="entry name" value="HisKA"/>
    <property type="match status" value="1"/>
</dbReference>
<protein>
    <recommendedName>
        <fullName evidence="2">histidine kinase</fullName>
        <ecNumber evidence="2">2.7.13.3</ecNumber>
    </recommendedName>
</protein>
<dbReference type="InterPro" id="IPR011006">
    <property type="entry name" value="CheY-like_superfamily"/>
</dbReference>
<evidence type="ECO:0000259" key="8">
    <source>
        <dbReference type="PROSITE" id="PS50113"/>
    </source>
</evidence>
<name>A0ABY4S567_AQUTE</name>
<feature type="domain" description="Response regulatory" evidence="6">
    <location>
        <begin position="735"/>
        <end position="851"/>
    </location>
</feature>
<dbReference type="PANTHER" id="PTHR43065:SF42">
    <property type="entry name" value="TWO-COMPONENT SENSOR PPRA"/>
    <property type="match status" value="1"/>
</dbReference>
<dbReference type="Pfam" id="PF00072">
    <property type="entry name" value="Response_reg"/>
    <property type="match status" value="1"/>
</dbReference>
<evidence type="ECO:0000256" key="2">
    <source>
        <dbReference type="ARBA" id="ARBA00012438"/>
    </source>
</evidence>
<dbReference type="SMART" id="SM00091">
    <property type="entry name" value="PAS"/>
    <property type="match status" value="3"/>
</dbReference>
<dbReference type="SUPFAM" id="SSF47384">
    <property type="entry name" value="Homodimeric domain of signal transducing histidine kinase"/>
    <property type="match status" value="1"/>
</dbReference>
<dbReference type="Pfam" id="PF08447">
    <property type="entry name" value="PAS_3"/>
    <property type="match status" value="1"/>
</dbReference>
<dbReference type="EMBL" id="CP097635">
    <property type="protein sequence ID" value="URI07157.1"/>
    <property type="molecule type" value="Genomic_DNA"/>
</dbReference>
<dbReference type="PROSITE" id="PS50109">
    <property type="entry name" value="HIS_KIN"/>
    <property type="match status" value="1"/>
</dbReference>
<dbReference type="Gene3D" id="3.30.450.20">
    <property type="entry name" value="PAS domain"/>
    <property type="match status" value="3"/>
</dbReference>
<dbReference type="CDD" id="cd00082">
    <property type="entry name" value="HisKA"/>
    <property type="match status" value="1"/>
</dbReference>
<dbReference type="Gene3D" id="3.40.50.2300">
    <property type="match status" value="1"/>
</dbReference>
<gene>
    <name evidence="9" type="ORF">MW290_00590</name>
</gene>
<sequence length="853" mass="93210">MSEDGRILEANAHWQLTVGEAVRLLDLLGPEDAGPVSFFVGSLPRDCLVKQADGGWRWMSVHAALHAPDEAGRPRRLVWLMDVHERHLREQALQQRVRMQADMLNASVDCIKIIGTDGQLLHMNQAGCQALGVPEDDVAGRPWLPLLPPEVGARGEVALQQALRGQVGRFPGASQLPGQPPEYWDNVLTPLLGTDGAVKAVLCVSRNTTAQTVVEERLRLAVRAANEVIRDWELLQGRITWNEAVERCYGYPASHGLGTVDGWLARVHPEDRARVWSFFEELTAGDQDEYALEYRFAKADGHYIEVRDRGCVSRAPSGQVVRIVGSLLDQTERKAIERGFEAVNRSLSSRIAERTDELNRLWDLSPDLLVVLDSRAHIRRANPSAHRILGYSVGDVLGHHIAEFVLPDQVQRLYDAFALIDKQVKTAVVLRHPHREGGSRWVSWVGVTTGDEIFVAGRDVTAEREARAKLKQTEDELRQAQKMEAIGQLTGGIAHDFNNLLSSIGGALQIIRRRAQLDPQFTRYLDMGDASVRRAAALTQRLLAFSRRQTLDPRAVSINRLVQGMAELIGRSVGPAVRVSVQLEPALWATRVDGPQLENALLNLCINARDAMPDGGDLTLVTSNQSLPAEAAAAHKLPPGDYVGLDVIDTGTGMPPSVVQRVFEPFFTTKPLGKGTGLGLSMVYGFVRQSGGQIAVDSTPGRGTRMSLLLPRHLGEADADEPAAPQKVAGGAGETILLVDDDDAVRHLITELLTEAGYRVLPTRDGPGALQLLQGQEPIGLLLTDVGLPGGMNGRQVADTGRELRPALKVLFITGYAETTALGNALAEDRMEVLAKPFEFPVLLAKVREMLDA</sequence>
<dbReference type="Gene3D" id="1.10.287.130">
    <property type="match status" value="1"/>
</dbReference>
<evidence type="ECO:0000313" key="9">
    <source>
        <dbReference type="EMBL" id="URI07157.1"/>
    </source>
</evidence>
<organism evidence="9 10">
    <name type="scientific">Aquincola tertiaricarbonis</name>
    <dbReference type="NCBI Taxonomy" id="391953"/>
    <lineage>
        <taxon>Bacteria</taxon>
        <taxon>Pseudomonadati</taxon>
        <taxon>Pseudomonadota</taxon>
        <taxon>Betaproteobacteria</taxon>
        <taxon>Burkholderiales</taxon>
        <taxon>Sphaerotilaceae</taxon>
        <taxon>Aquincola</taxon>
    </lineage>
</organism>
<dbReference type="Pfam" id="PF08448">
    <property type="entry name" value="PAS_4"/>
    <property type="match status" value="2"/>
</dbReference>
<dbReference type="PROSITE" id="PS50113">
    <property type="entry name" value="PAC"/>
    <property type="match status" value="1"/>
</dbReference>
<dbReference type="InterPro" id="IPR004358">
    <property type="entry name" value="Sig_transdc_His_kin-like_C"/>
</dbReference>
<accession>A0ABY4S567</accession>
<dbReference type="PANTHER" id="PTHR43065">
    <property type="entry name" value="SENSOR HISTIDINE KINASE"/>
    <property type="match status" value="1"/>
</dbReference>
<dbReference type="InterPro" id="IPR000700">
    <property type="entry name" value="PAS-assoc_C"/>
</dbReference>
<dbReference type="CDD" id="cd00130">
    <property type="entry name" value="PAS"/>
    <property type="match status" value="3"/>
</dbReference>
<dbReference type="EC" id="2.7.13.3" evidence="2"/>
<dbReference type="InterPro" id="IPR003661">
    <property type="entry name" value="HisK_dim/P_dom"/>
</dbReference>
<dbReference type="InterPro" id="IPR003594">
    <property type="entry name" value="HATPase_dom"/>
</dbReference>
<dbReference type="SUPFAM" id="SSF55874">
    <property type="entry name" value="ATPase domain of HSP90 chaperone/DNA topoisomerase II/histidine kinase"/>
    <property type="match status" value="1"/>
</dbReference>
<proteinExistence type="predicted"/>
<dbReference type="SMART" id="SM00387">
    <property type="entry name" value="HATPase_c"/>
    <property type="match status" value="1"/>
</dbReference>
<evidence type="ECO:0000256" key="3">
    <source>
        <dbReference type="ARBA" id="ARBA00022553"/>
    </source>
</evidence>
<dbReference type="InterPro" id="IPR013656">
    <property type="entry name" value="PAS_4"/>
</dbReference>
<dbReference type="PRINTS" id="PR00344">
    <property type="entry name" value="BCTRLSENSOR"/>
</dbReference>
<keyword evidence="10" id="KW-1185">Reference proteome</keyword>
<dbReference type="InterPro" id="IPR036890">
    <property type="entry name" value="HATPase_C_sf"/>
</dbReference>
<reference evidence="9" key="1">
    <citation type="submission" date="2022-05" db="EMBL/GenBank/DDBJ databases">
        <title>An RpoN-dependent PEP-CTERM gene is involved in floc formation of an Aquincola tertiaricarbonis strain.</title>
        <authorList>
            <person name="Qiu D."/>
            <person name="Xia M."/>
        </authorList>
    </citation>
    <scope>NUCLEOTIDE SEQUENCE</scope>
    <source>
        <strain evidence="9">RN12</strain>
    </source>
</reference>
<dbReference type="InterPro" id="IPR036097">
    <property type="entry name" value="HisK_dim/P_sf"/>
</dbReference>
<dbReference type="SUPFAM" id="SSF52172">
    <property type="entry name" value="CheY-like"/>
    <property type="match status" value="1"/>
</dbReference>
<dbReference type="InterPro" id="IPR000014">
    <property type="entry name" value="PAS"/>
</dbReference>
<dbReference type="InterPro" id="IPR001610">
    <property type="entry name" value="PAC"/>
</dbReference>
<evidence type="ECO:0000259" key="7">
    <source>
        <dbReference type="PROSITE" id="PS50112"/>
    </source>
</evidence>
<feature type="domain" description="PAC" evidence="8">
    <location>
        <begin position="290"/>
        <end position="342"/>
    </location>
</feature>
<dbReference type="PROSITE" id="PS50112">
    <property type="entry name" value="PAS"/>
    <property type="match status" value="2"/>
</dbReference>
<evidence type="ECO:0000313" key="10">
    <source>
        <dbReference type="Proteomes" id="UP001056201"/>
    </source>
</evidence>
<evidence type="ECO:0000256" key="4">
    <source>
        <dbReference type="PROSITE-ProRule" id="PRU00169"/>
    </source>
</evidence>
<dbReference type="InterPro" id="IPR005467">
    <property type="entry name" value="His_kinase_dom"/>
</dbReference>
<feature type="domain" description="PAS" evidence="7">
    <location>
        <begin position="354"/>
        <end position="427"/>
    </location>
</feature>
<feature type="domain" description="PAS" evidence="7">
    <location>
        <begin position="96"/>
        <end position="166"/>
    </location>
</feature>
<dbReference type="Gene3D" id="3.30.565.10">
    <property type="entry name" value="Histidine kinase-like ATPase, C-terminal domain"/>
    <property type="match status" value="1"/>
</dbReference>
<dbReference type="InterPro" id="IPR001789">
    <property type="entry name" value="Sig_transdc_resp-reg_receiver"/>
</dbReference>
<evidence type="ECO:0000256" key="1">
    <source>
        <dbReference type="ARBA" id="ARBA00000085"/>
    </source>
</evidence>